<reference evidence="11" key="1">
    <citation type="submission" date="2015-08" db="EMBL/GenBank/DDBJ databases">
        <title>Genome sequencing project for genomic taxonomy and phylogenomics of Bacillus-like bacteria.</title>
        <authorList>
            <person name="Liu B."/>
            <person name="Wang J."/>
            <person name="Zhu Y."/>
            <person name="Liu G."/>
            <person name="Chen Q."/>
            <person name="Chen Z."/>
            <person name="Lan J."/>
            <person name="Che J."/>
            <person name="Ge C."/>
            <person name="Shi H."/>
            <person name="Pan Z."/>
            <person name="Liu X."/>
        </authorList>
    </citation>
    <scope>NUCLEOTIDE SEQUENCE [LARGE SCALE GENOMIC DNA]</scope>
    <source>
        <strain evidence="11">FJAT-4402</strain>
    </source>
</reference>
<dbReference type="FunFam" id="3.20.20.70:FF:000018">
    <property type="entry name" value="Probable transaldolase"/>
    <property type="match status" value="1"/>
</dbReference>
<sequence length="222" mass="24214">MKIFIDTANVEDIKKAYNLGILSGVTTNPSLVAKECVKFEDRITEICQAVPRVESVSAEVTPDAVTAEEMIAQAEELIKINGGDEKVTIKLPMTLAGLETCRYLADKGVKTNVTLIFTVNQALLAARAGATYVSPFLGRLDDISEDGVQLVAKIAELFRVHHLDSQIIAASVRHPDHVTRVAMVGAHISTLPYSVIEQLSKHPLTDQGLEKFSTDWEKASNK</sequence>
<dbReference type="SUPFAM" id="SSF51569">
    <property type="entry name" value="Aldolase"/>
    <property type="match status" value="1"/>
</dbReference>
<dbReference type="RefSeq" id="WP_053605769.1">
    <property type="nucleotide sequence ID" value="NZ_CP012600.1"/>
</dbReference>
<dbReference type="InterPro" id="IPR018225">
    <property type="entry name" value="Transaldolase_AS"/>
</dbReference>
<proteinExistence type="inferred from homology"/>
<accession>A0A0M5JAY9</accession>
<dbReference type="GO" id="GO:0005737">
    <property type="term" value="C:cytoplasm"/>
    <property type="evidence" value="ECO:0007669"/>
    <property type="project" value="UniProtKB-SubCell"/>
</dbReference>
<evidence type="ECO:0000256" key="8">
    <source>
        <dbReference type="ARBA" id="ARBA00048810"/>
    </source>
</evidence>
<dbReference type="PROSITE" id="PS01054">
    <property type="entry name" value="TRANSALDOLASE_1"/>
    <property type="match status" value="1"/>
</dbReference>
<dbReference type="HAMAP" id="MF_00494">
    <property type="entry name" value="Transaldolase_3b"/>
    <property type="match status" value="1"/>
</dbReference>
<dbReference type="GO" id="GO:0016832">
    <property type="term" value="F:aldehyde-lyase activity"/>
    <property type="evidence" value="ECO:0007669"/>
    <property type="project" value="InterPro"/>
</dbReference>
<dbReference type="GO" id="GO:0004801">
    <property type="term" value="F:transaldolase activity"/>
    <property type="evidence" value="ECO:0007669"/>
    <property type="project" value="UniProtKB-UniRule"/>
</dbReference>
<dbReference type="InterPro" id="IPR004731">
    <property type="entry name" value="Transaldolase_3B/F6P_aldolase"/>
</dbReference>
<evidence type="ECO:0000256" key="3">
    <source>
        <dbReference type="ARBA" id="ARBA00005740"/>
    </source>
</evidence>
<comment type="subcellular location">
    <subcellularLocation>
        <location evidence="1 9">Cytoplasm</location>
    </subcellularLocation>
</comment>
<gene>
    <name evidence="9" type="primary">tal</name>
    <name evidence="10" type="ORF">AM592_22085</name>
</gene>
<keyword evidence="4 9" id="KW-0963">Cytoplasm</keyword>
<keyword evidence="6 9" id="KW-0570">Pentose shunt</keyword>
<evidence type="ECO:0000256" key="5">
    <source>
        <dbReference type="ARBA" id="ARBA00022679"/>
    </source>
</evidence>
<dbReference type="PANTHER" id="PTHR10683">
    <property type="entry name" value="TRANSALDOLASE"/>
    <property type="match status" value="1"/>
</dbReference>
<dbReference type="Pfam" id="PF00923">
    <property type="entry name" value="TAL_FSA"/>
    <property type="match status" value="1"/>
</dbReference>
<dbReference type="AlphaFoldDB" id="A0A0M5JAY9"/>
<dbReference type="UniPathway" id="UPA00115">
    <property type="reaction ID" value="UER00414"/>
</dbReference>
<comment type="similarity">
    <text evidence="3 9">Belongs to the transaldolase family. Type 3B subfamily.</text>
</comment>
<reference evidence="10 11" key="2">
    <citation type="journal article" date="2016" name="Int. J. Syst. Evol. Microbiol.">
        <title>Bacillus gobiensis sp. nov., isolated from a soil sample.</title>
        <authorList>
            <person name="Liu B."/>
            <person name="Liu G.H."/>
            <person name="Cetin S."/>
            <person name="Schumann P."/>
            <person name="Pan Z.Z."/>
            <person name="Chen Q.Q."/>
        </authorList>
    </citation>
    <scope>NUCLEOTIDE SEQUENCE [LARGE SCALE GENOMIC DNA]</scope>
    <source>
        <strain evidence="10 11">FJAT-4402</strain>
    </source>
</reference>
<dbReference type="PATRIC" id="fig|1441095.3.peg.4879"/>
<comment type="catalytic activity">
    <reaction evidence="8 9">
        <text>D-sedoheptulose 7-phosphate + D-glyceraldehyde 3-phosphate = D-erythrose 4-phosphate + beta-D-fructose 6-phosphate</text>
        <dbReference type="Rhea" id="RHEA:17053"/>
        <dbReference type="ChEBI" id="CHEBI:16897"/>
        <dbReference type="ChEBI" id="CHEBI:57483"/>
        <dbReference type="ChEBI" id="CHEBI:57634"/>
        <dbReference type="ChEBI" id="CHEBI:59776"/>
        <dbReference type="EC" id="2.2.1.2"/>
    </reaction>
</comment>
<organism evidence="10 11">
    <name type="scientific">Bacillus gobiensis</name>
    <dbReference type="NCBI Taxonomy" id="1441095"/>
    <lineage>
        <taxon>Bacteria</taxon>
        <taxon>Bacillati</taxon>
        <taxon>Bacillota</taxon>
        <taxon>Bacilli</taxon>
        <taxon>Bacillales</taxon>
        <taxon>Bacillaceae</taxon>
        <taxon>Bacillus</taxon>
    </lineage>
</organism>
<dbReference type="NCBIfam" id="TIGR00875">
    <property type="entry name" value="fsa_talC_mipB"/>
    <property type="match status" value="1"/>
</dbReference>
<keyword evidence="11" id="KW-1185">Reference proteome</keyword>
<dbReference type="GO" id="GO:0006098">
    <property type="term" value="P:pentose-phosphate shunt"/>
    <property type="evidence" value="ECO:0007669"/>
    <property type="project" value="UniProtKB-UniRule"/>
</dbReference>
<comment type="pathway">
    <text evidence="2 9">Carbohydrate degradation; pentose phosphate pathway; D-glyceraldehyde 3-phosphate and beta-D-fructose 6-phosphate from D-ribose 5-phosphate and D-xylulose 5-phosphate (non-oxidative stage): step 2/3.</text>
</comment>
<dbReference type="InterPro" id="IPR013785">
    <property type="entry name" value="Aldolase_TIM"/>
</dbReference>
<dbReference type="EC" id="2.2.1.2" evidence="9"/>
<keyword evidence="7 9" id="KW-0704">Schiff base</keyword>
<dbReference type="EMBL" id="CP012600">
    <property type="protein sequence ID" value="ALC83894.1"/>
    <property type="molecule type" value="Genomic_DNA"/>
</dbReference>
<keyword evidence="5 9" id="KW-0808">Transferase</keyword>
<dbReference type="OrthoDB" id="9807051at2"/>
<evidence type="ECO:0000256" key="4">
    <source>
        <dbReference type="ARBA" id="ARBA00022490"/>
    </source>
</evidence>
<dbReference type="CDD" id="cd00956">
    <property type="entry name" value="Transaldolase_FSA"/>
    <property type="match status" value="1"/>
</dbReference>
<protein>
    <recommendedName>
        <fullName evidence="9">Probable transaldolase</fullName>
        <ecNumber evidence="9">2.2.1.2</ecNumber>
    </recommendedName>
</protein>
<evidence type="ECO:0000256" key="1">
    <source>
        <dbReference type="ARBA" id="ARBA00004496"/>
    </source>
</evidence>
<name>A0A0M5JAY9_9BACI</name>
<comment type="function">
    <text evidence="9">Transaldolase is important for the balance of metabolites in the pentose-phosphate pathway.</text>
</comment>
<evidence type="ECO:0000256" key="9">
    <source>
        <dbReference type="HAMAP-Rule" id="MF_00494"/>
    </source>
</evidence>
<evidence type="ECO:0000313" key="10">
    <source>
        <dbReference type="EMBL" id="ALC83894.1"/>
    </source>
</evidence>
<evidence type="ECO:0000256" key="6">
    <source>
        <dbReference type="ARBA" id="ARBA00023126"/>
    </source>
</evidence>
<dbReference type="Proteomes" id="UP000067625">
    <property type="component" value="Chromosome"/>
</dbReference>
<evidence type="ECO:0000256" key="2">
    <source>
        <dbReference type="ARBA" id="ARBA00004857"/>
    </source>
</evidence>
<evidence type="ECO:0000313" key="11">
    <source>
        <dbReference type="Proteomes" id="UP000067625"/>
    </source>
</evidence>
<dbReference type="GO" id="GO:0005975">
    <property type="term" value="P:carbohydrate metabolic process"/>
    <property type="evidence" value="ECO:0007669"/>
    <property type="project" value="InterPro"/>
</dbReference>
<dbReference type="Gene3D" id="3.20.20.70">
    <property type="entry name" value="Aldolase class I"/>
    <property type="match status" value="1"/>
</dbReference>
<dbReference type="InterPro" id="IPR022999">
    <property type="entry name" value="Transaldolase_3B"/>
</dbReference>
<dbReference type="PANTHER" id="PTHR10683:SF36">
    <property type="entry name" value="TRANSALDOLASE"/>
    <property type="match status" value="1"/>
</dbReference>
<dbReference type="InterPro" id="IPR033919">
    <property type="entry name" value="TSA/FSA_arc/bac"/>
</dbReference>
<feature type="active site" description="Schiff-base intermediate with substrate" evidence="9">
    <location>
        <position position="90"/>
    </location>
</feature>
<dbReference type="InterPro" id="IPR001585">
    <property type="entry name" value="TAL/FSA"/>
</dbReference>
<dbReference type="STRING" id="1441095.AM592_22085"/>
<evidence type="ECO:0000256" key="7">
    <source>
        <dbReference type="ARBA" id="ARBA00023270"/>
    </source>
</evidence>